<name>T0RN26_SAPDV</name>
<accession>T0RN26</accession>
<gene>
    <name evidence="2" type="ORF">SDRG_08855</name>
</gene>
<evidence type="ECO:0000256" key="1">
    <source>
        <dbReference type="SAM" id="Phobius"/>
    </source>
</evidence>
<dbReference type="AlphaFoldDB" id="T0RN26"/>
<feature type="transmembrane region" description="Helical" evidence="1">
    <location>
        <begin position="733"/>
        <end position="753"/>
    </location>
</feature>
<protein>
    <submittedName>
        <fullName evidence="2">Uncharacterized protein</fullName>
    </submittedName>
</protein>
<dbReference type="VEuPathDB" id="FungiDB:SDRG_08855"/>
<reference evidence="2 3" key="1">
    <citation type="submission" date="2012-04" db="EMBL/GenBank/DDBJ databases">
        <title>The Genome Sequence of Saprolegnia declina VS20.</title>
        <authorList>
            <consortium name="The Broad Institute Genome Sequencing Platform"/>
            <person name="Russ C."/>
            <person name="Nusbaum C."/>
            <person name="Tyler B."/>
            <person name="van West P."/>
            <person name="Dieguez-Uribeondo J."/>
            <person name="de Bruijn I."/>
            <person name="Tripathy S."/>
            <person name="Jiang R."/>
            <person name="Young S.K."/>
            <person name="Zeng Q."/>
            <person name="Gargeya S."/>
            <person name="Fitzgerald M."/>
            <person name="Haas B."/>
            <person name="Abouelleil A."/>
            <person name="Alvarado L."/>
            <person name="Arachchi H.M."/>
            <person name="Berlin A."/>
            <person name="Chapman S.B."/>
            <person name="Goldberg J."/>
            <person name="Griggs A."/>
            <person name="Gujja S."/>
            <person name="Hansen M."/>
            <person name="Howarth C."/>
            <person name="Imamovic A."/>
            <person name="Larimer J."/>
            <person name="McCowen C."/>
            <person name="Montmayeur A."/>
            <person name="Murphy C."/>
            <person name="Neiman D."/>
            <person name="Pearson M."/>
            <person name="Priest M."/>
            <person name="Roberts A."/>
            <person name="Saif S."/>
            <person name="Shea T."/>
            <person name="Sisk P."/>
            <person name="Sykes S."/>
            <person name="Wortman J."/>
            <person name="Nusbaum C."/>
            <person name="Birren B."/>
        </authorList>
    </citation>
    <scope>NUCLEOTIDE SEQUENCE [LARGE SCALE GENOMIC DNA]</scope>
    <source>
        <strain evidence="2 3">VS20</strain>
    </source>
</reference>
<organism evidence="2 3">
    <name type="scientific">Saprolegnia diclina (strain VS20)</name>
    <dbReference type="NCBI Taxonomy" id="1156394"/>
    <lineage>
        <taxon>Eukaryota</taxon>
        <taxon>Sar</taxon>
        <taxon>Stramenopiles</taxon>
        <taxon>Oomycota</taxon>
        <taxon>Saprolegniomycetes</taxon>
        <taxon>Saprolegniales</taxon>
        <taxon>Saprolegniaceae</taxon>
        <taxon>Saprolegnia</taxon>
    </lineage>
</organism>
<dbReference type="GeneID" id="19949582"/>
<evidence type="ECO:0000313" key="2">
    <source>
        <dbReference type="EMBL" id="EQC33753.1"/>
    </source>
</evidence>
<dbReference type="OrthoDB" id="168149at2759"/>
<keyword evidence="3" id="KW-1185">Reference proteome</keyword>
<dbReference type="InParanoid" id="T0RN26"/>
<proteinExistence type="predicted"/>
<keyword evidence="1" id="KW-0472">Membrane</keyword>
<feature type="transmembrane region" description="Helical" evidence="1">
    <location>
        <begin position="703"/>
        <end position="726"/>
    </location>
</feature>
<feature type="transmembrane region" description="Helical" evidence="1">
    <location>
        <begin position="569"/>
        <end position="590"/>
    </location>
</feature>
<dbReference type="RefSeq" id="XP_008612976.1">
    <property type="nucleotide sequence ID" value="XM_008614754.1"/>
</dbReference>
<keyword evidence="1" id="KW-0812">Transmembrane</keyword>
<keyword evidence="1" id="KW-1133">Transmembrane helix</keyword>
<evidence type="ECO:0000313" key="3">
    <source>
        <dbReference type="Proteomes" id="UP000030762"/>
    </source>
</evidence>
<sequence>METFKVHSLRANSTLAPSGILVWPRQPLPTSVPWTTKVVFTLGCLWNLLAPLKAWGLSRYGFVPTSSTVVQNLNWDSELNGAFLTSLYAAAGIDSGYPRNATRYINVVLDFLVAPRSSALWATGYANSSHVYQMSLNGRPRRQSLNASRELRRFAHDLPAFTALGFGLWGSERLFSALPPVADDCGVQDVAEAVLCLKGVSMQSYVNLQYTSPLSPSSNADDAAAVAAWEALIFPDLAACLRRRAQLVAAMASEGAALVALVHELSANYSLSVVNVAGAGLLYAPVTFTAGFLDISGARAGKLTYQLMGRDPAAVYLVGSGHLDSIFVSRETAWFCAIQYVDPITRQKDATQCFARVGATLPAFFAAKYIATYSGTRYIDNADVVPSAMVGNVTLYTWRSVPTRVDDRRVPTQGTWTLLWQDLISSVHGSPRDTAAALEEFCLVGDGCFHACLNETASSGMTLTYMRGGVCISAPNTILYDANAIFTDAACFGRGDHHVQVTYLDGAGVRRRAVANHTAGPLGILACLIGGRPPSIELPSYVMEMLTQGPQATIAITVANGSETITLNFLSLLSLLGQVYFAVSVALHMARTQNWAQLSVQARYSRATCNVGSVVWIRHRTAMCGVGFLGLLTWHIGAMRCGCEWRSDAMSYIKLDPSYVCAVDPWGHMSNGLECLRLLSFAWTFFAMASMDKVPGVTRHWQGYLMVVVLLGFVPLTVLAALVGYCMTLRSTYFPIVHSQFVLVALWCTVLTVLRSALAAPYMRLVEACLLAVGLRPQRIDRRSLFHGLIGNVYWTSAASWHETPACYVPLSLLFKTDGVHLNYIHDHAYYPNGVVNAVLSQHPHPDWVETEREYYVCARM</sequence>
<dbReference type="EMBL" id="JH767158">
    <property type="protein sequence ID" value="EQC33753.1"/>
    <property type="molecule type" value="Genomic_DNA"/>
</dbReference>
<dbReference type="Proteomes" id="UP000030762">
    <property type="component" value="Unassembled WGS sequence"/>
</dbReference>